<keyword evidence="2" id="KW-1185">Reference proteome</keyword>
<organism evidence="1 2">
    <name type="scientific">[Clostridium] methylpentosum DSM 5476</name>
    <dbReference type="NCBI Taxonomy" id="537013"/>
    <lineage>
        <taxon>Bacteria</taxon>
        <taxon>Bacillati</taxon>
        <taxon>Bacillota</taxon>
        <taxon>Clostridia</taxon>
        <taxon>Eubacteriales</taxon>
        <taxon>Oscillospiraceae</taxon>
        <taxon>Oscillospiraceae incertae sedis</taxon>
    </lineage>
</organism>
<comment type="caution">
    <text evidence="1">The sequence shown here is derived from an EMBL/GenBank/DDBJ whole genome shotgun (WGS) entry which is preliminary data.</text>
</comment>
<dbReference type="Proteomes" id="UP000003340">
    <property type="component" value="Unassembled WGS sequence"/>
</dbReference>
<dbReference type="EMBL" id="ACEC01000061">
    <property type="protein sequence ID" value="EEG30551.1"/>
    <property type="molecule type" value="Genomic_DNA"/>
</dbReference>
<dbReference type="AlphaFoldDB" id="C0EDG5"/>
<feature type="non-terminal residue" evidence="1">
    <location>
        <position position="1"/>
    </location>
</feature>
<proteinExistence type="predicted"/>
<gene>
    <name evidence="1" type="ORF">CLOSTMETH_01892</name>
</gene>
<sequence>LTDFHPSQLFLLVLPACGSPFFSLRFVMGLIKMLSLNGAVQFF</sequence>
<reference evidence="1 2" key="1">
    <citation type="submission" date="2009-01" db="EMBL/GenBank/DDBJ databases">
        <authorList>
            <person name="Fulton L."/>
            <person name="Clifton S."/>
            <person name="Fulton B."/>
            <person name="Xu J."/>
            <person name="Minx P."/>
            <person name="Pepin K.H."/>
            <person name="Johnson M."/>
            <person name="Bhonagiri V."/>
            <person name="Nash W.E."/>
            <person name="Mardis E.R."/>
            <person name="Wilson R.K."/>
        </authorList>
    </citation>
    <scope>NUCLEOTIDE SEQUENCE [LARGE SCALE GENOMIC DNA]</scope>
    <source>
        <strain evidence="1 2">DSM 5476</strain>
    </source>
</reference>
<protein>
    <submittedName>
        <fullName evidence="1">Uncharacterized protein</fullName>
    </submittedName>
</protein>
<reference evidence="1 2" key="2">
    <citation type="submission" date="2009-02" db="EMBL/GenBank/DDBJ databases">
        <title>Draft genome sequence of Clostridium methylpentosum (DSM 5476).</title>
        <authorList>
            <person name="Sudarsanam P."/>
            <person name="Ley R."/>
            <person name="Guruge J."/>
            <person name="Turnbaugh P.J."/>
            <person name="Mahowald M."/>
            <person name="Liep D."/>
            <person name="Gordon J."/>
        </authorList>
    </citation>
    <scope>NUCLEOTIDE SEQUENCE [LARGE SCALE GENOMIC DNA]</scope>
    <source>
        <strain evidence="1 2">DSM 5476</strain>
    </source>
</reference>
<evidence type="ECO:0000313" key="1">
    <source>
        <dbReference type="EMBL" id="EEG30551.1"/>
    </source>
</evidence>
<accession>C0EDG5</accession>
<dbReference type="HOGENOM" id="CLU_3226060_0_0_9"/>
<evidence type="ECO:0000313" key="2">
    <source>
        <dbReference type="Proteomes" id="UP000003340"/>
    </source>
</evidence>
<name>C0EDG5_9FIRM</name>